<dbReference type="RefSeq" id="WP_104373447.1">
    <property type="nucleotide sequence ID" value="NZ_BFAV01000159.1"/>
</dbReference>
<dbReference type="Proteomes" id="UP000239549">
    <property type="component" value="Unassembled WGS sequence"/>
</dbReference>
<feature type="domain" description="Glycosyltransferase subfamily 4-like N-terminal" evidence="2">
    <location>
        <begin position="15"/>
        <end position="175"/>
    </location>
</feature>
<dbReference type="Pfam" id="PF00534">
    <property type="entry name" value="Glycos_transf_1"/>
    <property type="match status" value="1"/>
</dbReference>
<name>A0A2L2XI57_9FIRM</name>
<dbReference type="AlphaFoldDB" id="A0A2L2XI57"/>
<dbReference type="Pfam" id="PF13439">
    <property type="entry name" value="Glyco_transf_4"/>
    <property type="match status" value="1"/>
</dbReference>
<organism evidence="3 4">
    <name type="scientific">Desulfocucumis palustris</name>
    <dbReference type="NCBI Taxonomy" id="1898651"/>
    <lineage>
        <taxon>Bacteria</taxon>
        <taxon>Bacillati</taxon>
        <taxon>Bacillota</taxon>
        <taxon>Clostridia</taxon>
        <taxon>Eubacteriales</taxon>
        <taxon>Desulfocucumaceae</taxon>
        <taxon>Desulfocucumis</taxon>
    </lineage>
</organism>
<dbReference type="PANTHER" id="PTHR12526:SF636">
    <property type="entry name" value="BLL3647 PROTEIN"/>
    <property type="match status" value="1"/>
</dbReference>
<sequence length="374" mass="40751">MKQVRVLHVIGGGEFGGAERHILNLATAMDPQRVAITVCCLFADPFVKVARDVGINALAIPMRHKMDLSIITKLRDVIKKEEIDIVHTHGVRANLVGRVAAKLAGRDTVVTTVHSLLAQDYPGMFSRLANMFIERASRGLTTHFIAVSGGLQKALLQQGIPEKKITVIYNGLNPEDFIAKLPLGTWRVNMGIEPDVSLVAIIGRLHPVKGHRIFLRAAAEILKNRPEVRFVVVGCGPERDRLEEYANLLGISEAVLFTGFVDNVADILPNLNLLVIPSLWEGFGLTALEAMVAGVPVVATSVGGLPEVVEHGSTGLLVPPGDDAALARGINWMLDHPNEALEMAESARKVVGEKFTARVMARKTEDLYRRLMEV</sequence>
<dbReference type="SUPFAM" id="SSF53756">
    <property type="entry name" value="UDP-Glycosyltransferase/glycogen phosphorylase"/>
    <property type="match status" value="1"/>
</dbReference>
<protein>
    <submittedName>
        <fullName evidence="3">Glycosyl transferase group 1</fullName>
    </submittedName>
</protein>
<reference evidence="4" key="1">
    <citation type="submission" date="2018-02" db="EMBL/GenBank/DDBJ databases">
        <title>Genome sequence of Desulfocucumis palustris strain NAW-5.</title>
        <authorList>
            <person name="Watanabe M."/>
            <person name="Kojima H."/>
            <person name="Fukui M."/>
        </authorList>
    </citation>
    <scope>NUCLEOTIDE SEQUENCE [LARGE SCALE GENOMIC DNA]</scope>
    <source>
        <strain evidence="4">NAW-5</strain>
    </source>
</reference>
<dbReference type="EMBL" id="BFAV01000159">
    <property type="protein sequence ID" value="GBF35373.1"/>
    <property type="molecule type" value="Genomic_DNA"/>
</dbReference>
<proteinExistence type="predicted"/>
<evidence type="ECO:0000313" key="4">
    <source>
        <dbReference type="Proteomes" id="UP000239549"/>
    </source>
</evidence>
<feature type="domain" description="Glycosyl transferase family 1" evidence="1">
    <location>
        <begin position="189"/>
        <end position="349"/>
    </location>
</feature>
<dbReference type="OrthoDB" id="3199616at2"/>
<keyword evidence="4" id="KW-1185">Reference proteome</keyword>
<evidence type="ECO:0000313" key="3">
    <source>
        <dbReference type="EMBL" id="GBF35373.1"/>
    </source>
</evidence>
<gene>
    <name evidence="3" type="ORF">DCCM_4496</name>
</gene>
<dbReference type="Gene3D" id="3.40.50.2000">
    <property type="entry name" value="Glycogen Phosphorylase B"/>
    <property type="match status" value="2"/>
</dbReference>
<dbReference type="InterPro" id="IPR028098">
    <property type="entry name" value="Glyco_trans_4-like_N"/>
</dbReference>
<dbReference type="GO" id="GO:0016757">
    <property type="term" value="F:glycosyltransferase activity"/>
    <property type="evidence" value="ECO:0007669"/>
    <property type="project" value="InterPro"/>
</dbReference>
<keyword evidence="3" id="KW-0808">Transferase</keyword>
<accession>A0A2L2XI57</accession>
<dbReference type="PANTHER" id="PTHR12526">
    <property type="entry name" value="GLYCOSYLTRANSFERASE"/>
    <property type="match status" value="1"/>
</dbReference>
<evidence type="ECO:0000259" key="1">
    <source>
        <dbReference type="Pfam" id="PF00534"/>
    </source>
</evidence>
<comment type="caution">
    <text evidence="3">The sequence shown here is derived from an EMBL/GenBank/DDBJ whole genome shotgun (WGS) entry which is preliminary data.</text>
</comment>
<dbReference type="InterPro" id="IPR001296">
    <property type="entry name" value="Glyco_trans_1"/>
</dbReference>
<evidence type="ECO:0000259" key="2">
    <source>
        <dbReference type="Pfam" id="PF13439"/>
    </source>
</evidence>